<proteinExistence type="predicted"/>
<accession>A0A6J5NBK9</accession>
<gene>
    <name evidence="2" type="ORF">UFOVP671_43</name>
</gene>
<name>A0A6J5NBK9_9CAUD</name>
<protein>
    <submittedName>
        <fullName evidence="2">Uncharacterized protein</fullName>
    </submittedName>
</protein>
<evidence type="ECO:0000313" key="2">
    <source>
        <dbReference type="EMBL" id="CAB4156137.1"/>
    </source>
</evidence>
<reference evidence="2" key="1">
    <citation type="submission" date="2020-04" db="EMBL/GenBank/DDBJ databases">
        <authorList>
            <person name="Chiriac C."/>
            <person name="Salcher M."/>
            <person name="Ghai R."/>
            <person name="Kavagutti S V."/>
        </authorList>
    </citation>
    <scope>NUCLEOTIDE SEQUENCE</scope>
</reference>
<feature type="region of interest" description="Disordered" evidence="1">
    <location>
        <begin position="97"/>
        <end position="125"/>
    </location>
</feature>
<organism evidence="2">
    <name type="scientific">uncultured Caudovirales phage</name>
    <dbReference type="NCBI Taxonomy" id="2100421"/>
    <lineage>
        <taxon>Viruses</taxon>
        <taxon>Duplodnaviria</taxon>
        <taxon>Heunggongvirae</taxon>
        <taxon>Uroviricota</taxon>
        <taxon>Caudoviricetes</taxon>
        <taxon>Peduoviridae</taxon>
        <taxon>Maltschvirus</taxon>
        <taxon>Maltschvirus maltsch</taxon>
    </lineage>
</organism>
<sequence length="125" mass="14344">MENKLLKGYQEFIAIFGNGAQMGSDGDRVRVKMTKRADRYSKVVANFDAKYDRENLDESITSGVKVEILPSYEDVLARMKQDIKSLKLNGAESKETGILDIDEDDDDMYPLPCDTRYREEDDEDF</sequence>
<evidence type="ECO:0000256" key="1">
    <source>
        <dbReference type="SAM" id="MobiDB-lite"/>
    </source>
</evidence>
<dbReference type="EMBL" id="LR796645">
    <property type="protein sequence ID" value="CAB4156137.1"/>
    <property type="molecule type" value="Genomic_DNA"/>
</dbReference>